<evidence type="ECO:0000313" key="5">
    <source>
        <dbReference type="Proteomes" id="UP000434957"/>
    </source>
</evidence>
<accession>A0A6A3P3Y2</accession>
<dbReference type="AlphaFoldDB" id="A0A6A3P3Y2"/>
<dbReference type="EMBL" id="QXFU01000012">
    <property type="protein sequence ID" value="KAE9048309.1"/>
    <property type="molecule type" value="Genomic_DNA"/>
</dbReference>
<evidence type="ECO:0000313" key="2">
    <source>
        <dbReference type="EMBL" id="KAE9052447.1"/>
    </source>
</evidence>
<evidence type="ECO:0000313" key="3">
    <source>
        <dbReference type="EMBL" id="KAE9359573.1"/>
    </source>
</evidence>
<dbReference type="Proteomes" id="UP000434957">
    <property type="component" value="Unassembled WGS sequence"/>
</dbReference>
<dbReference type="Proteomes" id="UP000429607">
    <property type="component" value="Unassembled WGS sequence"/>
</dbReference>
<reference evidence="4 6" key="1">
    <citation type="submission" date="2018-09" db="EMBL/GenBank/DDBJ databases">
        <title>Genomic investigation of the strawberry pathogen Phytophthora fragariae indicates pathogenicity is determined by transcriptional variation in three key races.</title>
        <authorList>
            <person name="Adams T.M."/>
            <person name="Armitage A.D."/>
            <person name="Sobczyk M.K."/>
            <person name="Bates H.J."/>
            <person name="Dunwell J.M."/>
            <person name="Nellist C.F."/>
            <person name="Harrison R.J."/>
        </authorList>
    </citation>
    <scope>NUCLEOTIDE SEQUENCE [LARGE SCALE GENOMIC DNA]</scope>
    <source>
        <strain evidence="2 4">SCRP249</strain>
        <strain evidence="1 6">SCRP324</strain>
        <strain evidence="3 5">SCRP333</strain>
    </source>
</reference>
<dbReference type="EMBL" id="QXFT01000015">
    <property type="protein sequence ID" value="KAE9359573.1"/>
    <property type="molecule type" value="Genomic_DNA"/>
</dbReference>
<gene>
    <name evidence="2" type="ORF">PR001_g515</name>
    <name evidence="1" type="ORF">PR002_g542</name>
    <name evidence="3" type="ORF">PR003_g677</name>
</gene>
<evidence type="ECO:0000313" key="6">
    <source>
        <dbReference type="Proteomes" id="UP000435112"/>
    </source>
</evidence>
<comment type="caution">
    <text evidence="1">The sequence shown here is derived from an EMBL/GenBank/DDBJ whole genome shotgun (WGS) entry which is preliminary data.</text>
</comment>
<organism evidence="1 6">
    <name type="scientific">Phytophthora rubi</name>
    <dbReference type="NCBI Taxonomy" id="129364"/>
    <lineage>
        <taxon>Eukaryota</taxon>
        <taxon>Sar</taxon>
        <taxon>Stramenopiles</taxon>
        <taxon>Oomycota</taxon>
        <taxon>Peronosporomycetes</taxon>
        <taxon>Peronosporales</taxon>
        <taxon>Peronosporaceae</taxon>
        <taxon>Phytophthora</taxon>
    </lineage>
</organism>
<evidence type="ECO:0000313" key="4">
    <source>
        <dbReference type="Proteomes" id="UP000429607"/>
    </source>
</evidence>
<dbReference type="Proteomes" id="UP000435112">
    <property type="component" value="Unassembled WGS sequence"/>
</dbReference>
<proteinExistence type="predicted"/>
<sequence>MHTCIAAALAGDCLQGMPVGGDDVLSVVDGSSDQCSLAPCCQEDAFGIAS</sequence>
<protein>
    <submittedName>
        <fullName evidence="1">Uncharacterized protein</fullName>
    </submittedName>
</protein>
<name>A0A6A3P3Y2_9STRA</name>
<evidence type="ECO:0000313" key="1">
    <source>
        <dbReference type="EMBL" id="KAE9048309.1"/>
    </source>
</evidence>
<dbReference type="EMBL" id="QXFV01000012">
    <property type="protein sequence ID" value="KAE9052447.1"/>
    <property type="molecule type" value="Genomic_DNA"/>
</dbReference>
<keyword evidence="5" id="KW-1185">Reference proteome</keyword>